<gene>
    <name evidence="2" type="ORF">ECRA1380_LOCUS12506</name>
    <name evidence="3" type="ORF">ECRA1380_LOCUS12514</name>
</gene>
<evidence type="ECO:0000256" key="1">
    <source>
        <dbReference type="SAM" id="MobiDB-lite"/>
    </source>
</evidence>
<accession>A0A7S3KPA6</accession>
<name>A0A7S3KPA6_EUPCR</name>
<feature type="region of interest" description="Disordered" evidence="1">
    <location>
        <begin position="67"/>
        <end position="101"/>
    </location>
</feature>
<dbReference type="AlphaFoldDB" id="A0A7S3KPA6"/>
<sequence>MNDLYSRKNLSKFQEKVLKDTQCDRKAACDKLKKSFKICQNGGNSGLNYNSSHKIIGTNSKNSKYLKTNGWMSRKRNTSLTNTGDKEGSTGFKSRRASNKI</sequence>
<reference evidence="3" key="1">
    <citation type="submission" date="2021-01" db="EMBL/GenBank/DDBJ databases">
        <authorList>
            <person name="Corre E."/>
            <person name="Pelletier E."/>
            <person name="Niang G."/>
            <person name="Scheremetjew M."/>
            <person name="Finn R."/>
            <person name="Kale V."/>
            <person name="Holt S."/>
            <person name="Cochrane G."/>
            <person name="Meng A."/>
            <person name="Brown T."/>
            <person name="Cohen L."/>
        </authorList>
    </citation>
    <scope>NUCLEOTIDE SEQUENCE</scope>
    <source>
        <strain evidence="3">CT5</strain>
    </source>
</reference>
<organism evidence="3">
    <name type="scientific">Euplotes crassus</name>
    <dbReference type="NCBI Taxonomy" id="5936"/>
    <lineage>
        <taxon>Eukaryota</taxon>
        <taxon>Sar</taxon>
        <taxon>Alveolata</taxon>
        <taxon>Ciliophora</taxon>
        <taxon>Intramacronucleata</taxon>
        <taxon>Spirotrichea</taxon>
        <taxon>Hypotrichia</taxon>
        <taxon>Euplotida</taxon>
        <taxon>Euplotidae</taxon>
        <taxon>Moneuplotes</taxon>
    </lineage>
</organism>
<proteinExistence type="predicted"/>
<dbReference type="EMBL" id="HBIK01026804">
    <property type="protein sequence ID" value="CAE0387542.1"/>
    <property type="molecule type" value="Transcribed_RNA"/>
</dbReference>
<protein>
    <submittedName>
        <fullName evidence="3">Uncharacterized protein</fullName>
    </submittedName>
</protein>
<dbReference type="EMBL" id="HBIK01026793">
    <property type="protein sequence ID" value="CAE0387534.1"/>
    <property type="molecule type" value="Transcribed_RNA"/>
</dbReference>
<evidence type="ECO:0000313" key="2">
    <source>
        <dbReference type="EMBL" id="CAE0387534.1"/>
    </source>
</evidence>
<evidence type="ECO:0000313" key="3">
    <source>
        <dbReference type="EMBL" id="CAE0387542.1"/>
    </source>
</evidence>